<organism evidence="1 2">
    <name type="scientific">Caerostris extrusa</name>
    <name type="common">Bark spider</name>
    <name type="synonym">Caerostris bankana</name>
    <dbReference type="NCBI Taxonomy" id="172846"/>
    <lineage>
        <taxon>Eukaryota</taxon>
        <taxon>Metazoa</taxon>
        <taxon>Ecdysozoa</taxon>
        <taxon>Arthropoda</taxon>
        <taxon>Chelicerata</taxon>
        <taxon>Arachnida</taxon>
        <taxon>Araneae</taxon>
        <taxon>Araneomorphae</taxon>
        <taxon>Entelegynae</taxon>
        <taxon>Araneoidea</taxon>
        <taxon>Araneidae</taxon>
        <taxon>Caerostris</taxon>
    </lineage>
</organism>
<evidence type="ECO:0000313" key="2">
    <source>
        <dbReference type="Proteomes" id="UP001054945"/>
    </source>
</evidence>
<evidence type="ECO:0000313" key="1">
    <source>
        <dbReference type="EMBL" id="GIY59625.1"/>
    </source>
</evidence>
<proteinExistence type="predicted"/>
<name>A0AAV4UQB4_CAEEX</name>
<accession>A0AAV4UQB4</accession>
<keyword evidence="2" id="KW-1185">Reference proteome</keyword>
<comment type="caution">
    <text evidence="1">The sequence shown here is derived from an EMBL/GenBank/DDBJ whole genome shotgun (WGS) entry which is preliminary data.</text>
</comment>
<gene>
    <name evidence="1" type="ORF">CEXT_661831</name>
</gene>
<protein>
    <submittedName>
        <fullName evidence="1">Uncharacterized protein</fullName>
    </submittedName>
</protein>
<dbReference type="Proteomes" id="UP001054945">
    <property type="component" value="Unassembled WGS sequence"/>
</dbReference>
<reference evidence="1 2" key="1">
    <citation type="submission" date="2021-06" db="EMBL/GenBank/DDBJ databases">
        <title>Caerostris extrusa draft genome.</title>
        <authorList>
            <person name="Kono N."/>
            <person name="Arakawa K."/>
        </authorList>
    </citation>
    <scope>NUCLEOTIDE SEQUENCE [LARGE SCALE GENOMIC DNA]</scope>
</reference>
<dbReference type="AlphaFoldDB" id="A0AAV4UQB4"/>
<sequence>MFTTAERFTSREKFNCQNIRIHLYILTEKSEEIEFRKCRENIQGNSWNGGCSHSIKTSGQRFKTEVQAIKETLNFGSGIEERNDPTSERGKCTGFNALSDLTLGRFNSLLFSFCKGISCL</sequence>
<dbReference type="EMBL" id="BPLR01013223">
    <property type="protein sequence ID" value="GIY59625.1"/>
    <property type="molecule type" value="Genomic_DNA"/>
</dbReference>